<protein>
    <recommendedName>
        <fullName evidence="4">Outer membrane protein beta-barrel domain-containing protein</fullName>
    </recommendedName>
</protein>
<dbReference type="Proteomes" id="UP000245133">
    <property type="component" value="Unassembled WGS sequence"/>
</dbReference>
<evidence type="ECO:0000256" key="1">
    <source>
        <dbReference type="SAM" id="SignalP"/>
    </source>
</evidence>
<accession>A0A2P2E2V9</accession>
<name>A0A2P2E2V9_9LEPT</name>
<keyword evidence="3" id="KW-1185">Reference proteome</keyword>
<organism evidence="2 3">
    <name type="scientific">Leptospira ryugenii</name>
    <dbReference type="NCBI Taxonomy" id="1917863"/>
    <lineage>
        <taxon>Bacteria</taxon>
        <taxon>Pseudomonadati</taxon>
        <taxon>Spirochaetota</taxon>
        <taxon>Spirochaetia</taxon>
        <taxon>Leptospirales</taxon>
        <taxon>Leptospiraceae</taxon>
        <taxon>Leptospira</taxon>
    </lineage>
</organism>
<feature type="chain" id="PRO_5015175977" description="Outer membrane protein beta-barrel domain-containing protein" evidence="1">
    <location>
        <begin position="24"/>
        <end position="161"/>
    </location>
</feature>
<dbReference type="SUPFAM" id="SSF56935">
    <property type="entry name" value="Porins"/>
    <property type="match status" value="1"/>
</dbReference>
<gene>
    <name evidence="2" type="ORF">LPTSP4_27750</name>
</gene>
<dbReference type="RefSeq" id="WP_244594419.1">
    <property type="nucleotide sequence ID" value="NZ_BFBB01000008.1"/>
</dbReference>
<evidence type="ECO:0000313" key="3">
    <source>
        <dbReference type="Proteomes" id="UP000245133"/>
    </source>
</evidence>
<proteinExistence type="predicted"/>
<sequence length="161" mass="18575">MKHIRASFFISLFFLFGESALFANETKGGFSKEEIGFNFFRAPSIGGEYRYEQFSIHAGYYPTNFESGVTTQFYKLGVGYWFLPSELSSDAYHPSSFYTYLSYGRGINRDYENKDTLMYELGYRWMVWRGLSFRFGAIGLFAEGESAKLNPTPSIGYSIFF</sequence>
<reference evidence="2 3" key="1">
    <citation type="submission" date="2018-02" db="EMBL/GenBank/DDBJ databases">
        <title>Novel Leptospira species isolated from soil and water in Japan.</title>
        <authorList>
            <person name="Nakao R."/>
            <person name="Masuzawa T."/>
        </authorList>
    </citation>
    <scope>NUCLEOTIDE SEQUENCE [LARGE SCALE GENOMIC DNA]</scope>
    <source>
        <strain evidence="2 3">YH101</strain>
    </source>
</reference>
<feature type="signal peptide" evidence="1">
    <location>
        <begin position="1"/>
        <end position="23"/>
    </location>
</feature>
<dbReference type="EMBL" id="BFBB01000008">
    <property type="protein sequence ID" value="GBF51243.1"/>
    <property type="molecule type" value="Genomic_DNA"/>
</dbReference>
<dbReference type="AlphaFoldDB" id="A0A2P2E2V9"/>
<evidence type="ECO:0000313" key="2">
    <source>
        <dbReference type="EMBL" id="GBF51243.1"/>
    </source>
</evidence>
<evidence type="ECO:0008006" key="4">
    <source>
        <dbReference type="Google" id="ProtNLM"/>
    </source>
</evidence>
<keyword evidence="1" id="KW-0732">Signal</keyword>
<comment type="caution">
    <text evidence="2">The sequence shown here is derived from an EMBL/GenBank/DDBJ whole genome shotgun (WGS) entry which is preliminary data.</text>
</comment>